<evidence type="ECO:0000313" key="2">
    <source>
        <dbReference type="Proteomes" id="UP001362999"/>
    </source>
</evidence>
<sequence>MPKTSDNRKCTFIIPARQNPWILSSAATTVAVGRSLAKEADEYDQYFDIDQLTIAAQQEIDRIEREALGAATWNHTIHPFASTSATAPAASTSSGAQFLAQFRAKHVAALWIVGSGWWMEMHIQQLINYTTDHCQC</sequence>
<organism evidence="1 2">
    <name type="scientific">Favolaschia claudopus</name>
    <dbReference type="NCBI Taxonomy" id="2862362"/>
    <lineage>
        <taxon>Eukaryota</taxon>
        <taxon>Fungi</taxon>
        <taxon>Dikarya</taxon>
        <taxon>Basidiomycota</taxon>
        <taxon>Agaricomycotina</taxon>
        <taxon>Agaricomycetes</taxon>
        <taxon>Agaricomycetidae</taxon>
        <taxon>Agaricales</taxon>
        <taxon>Marasmiineae</taxon>
        <taxon>Mycenaceae</taxon>
        <taxon>Favolaschia</taxon>
    </lineage>
</organism>
<dbReference type="AlphaFoldDB" id="A0AAW0CYJ1"/>
<reference evidence="1 2" key="1">
    <citation type="journal article" date="2024" name="J Genomics">
        <title>Draft genome sequencing and assembly of Favolaschia claudopus CIRM-BRFM 2984 isolated from oak limbs.</title>
        <authorList>
            <person name="Navarro D."/>
            <person name="Drula E."/>
            <person name="Chaduli D."/>
            <person name="Cazenave R."/>
            <person name="Ahrendt S."/>
            <person name="Wang J."/>
            <person name="Lipzen A."/>
            <person name="Daum C."/>
            <person name="Barry K."/>
            <person name="Grigoriev I.V."/>
            <person name="Favel A."/>
            <person name="Rosso M.N."/>
            <person name="Martin F."/>
        </authorList>
    </citation>
    <scope>NUCLEOTIDE SEQUENCE [LARGE SCALE GENOMIC DNA]</scope>
    <source>
        <strain evidence="1 2">CIRM-BRFM 2984</strain>
    </source>
</reference>
<name>A0AAW0CYJ1_9AGAR</name>
<dbReference type="EMBL" id="JAWWNJ010000012">
    <property type="protein sequence ID" value="KAK7043371.1"/>
    <property type="molecule type" value="Genomic_DNA"/>
</dbReference>
<protein>
    <submittedName>
        <fullName evidence="1">Uncharacterized protein</fullName>
    </submittedName>
</protein>
<dbReference type="Proteomes" id="UP001362999">
    <property type="component" value="Unassembled WGS sequence"/>
</dbReference>
<gene>
    <name evidence="1" type="ORF">R3P38DRAFT_3347518</name>
</gene>
<keyword evidence="2" id="KW-1185">Reference proteome</keyword>
<evidence type="ECO:0000313" key="1">
    <source>
        <dbReference type="EMBL" id="KAK7043371.1"/>
    </source>
</evidence>
<proteinExistence type="predicted"/>
<accession>A0AAW0CYJ1</accession>
<comment type="caution">
    <text evidence="1">The sequence shown here is derived from an EMBL/GenBank/DDBJ whole genome shotgun (WGS) entry which is preliminary data.</text>
</comment>